<dbReference type="EMBL" id="SRLO01000017">
    <property type="protein sequence ID" value="TNN86208.1"/>
    <property type="molecule type" value="Genomic_DNA"/>
</dbReference>
<feature type="compositionally biased region" description="Basic and acidic residues" evidence="1">
    <location>
        <begin position="228"/>
        <end position="243"/>
    </location>
</feature>
<name>A0A4Z2J943_9TELE</name>
<dbReference type="AlphaFoldDB" id="A0A4Z2J943"/>
<gene>
    <name evidence="2" type="ORF">EYF80_003625</name>
</gene>
<feature type="compositionally biased region" description="Basic and acidic residues" evidence="1">
    <location>
        <begin position="34"/>
        <end position="69"/>
    </location>
</feature>
<dbReference type="Proteomes" id="UP000314294">
    <property type="component" value="Unassembled WGS sequence"/>
</dbReference>
<organism evidence="2 3">
    <name type="scientific">Liparis tanakae</name>
    <name type="common">Tanaka's snailfish</name>
    <dbReference type="NCBI Taxonomy" id="230148"/>
    <lineage>
        <taxon>Eukaryota</taxon>
        <taxon>Metazoa</taxon>
        <taxon>Chordata</taxon>
        <taxon>Craniata</taxon>
        <taxon>Vertebrata</taxon>
        <taxon>Euteleostomi</taxon>
        <taxon>Actinopterygii</taxon>
        <taxon>Neopterygii</taxon>
        <taxon>Teleostei</taxon>
        <taxon>Neoteleostei</taxon>
        <taxon>Acanthomorphata</taxon>
        <taxon>Eupercaria</taxon>
        <taxon>Perciformes</taxon>
        <taxon>Cottioidei</taxon>
        <taxon>Cottales</taxon>
        <taxon>Liparidae</taxon>
        <taxon>Liparis</taxon>
    </lineage>
</organism>
<protein>
    <submittedName>
        <fullName evidence="2">Uncharacterized protein</fullName>
    </submittedName>
</protein>
<feature type="compositionally biased region" description="Basic and acidic residues" evidence="1">
    <location>
        <begin position="123"/>
        <end position="134"/>
    </location>
</feature>
<comment type="caution">
    <text evidence="2">The sequence shown here is derived from an EMBL/GenBank/DDBJ whole genome shotgun (WGS) entry which is preliminary data.</text>
</comment>
<evidence type="ECO:0000256" key="1">
    <source>
        <dbReference type="SAM" id="MobiDB-lite"/>
    </source>
</evidence>
<accession>A0A4Z2J943</accession>
<evidence type="ECO:0000313" key="2">
    <source>
        <dbReference type="EMBL" id="TNN86208.1"/>
    </source>
</evidence>
<feature type="region of interest" description="Disordered" evidence="1">
    <location>
        <begin position="203"/>
        <end position="251"/>
    </location>
</feature>
<feature type="region of interest" description="Disordered" evidence="1">
    <location>
        <begin position="1"/>
        <end position="134"/>
    </location>
</feature>
<keyword evidence="3" id="KW-1185">Reference proteome</keyword>
<sequence>MTEGRLWKSWSMPTQPRDTPEYSMDIHSNRHGLGKAENEEEWGRSGNERSTRERMERRLKAREKAEIRQGKGSSESSREPRGGSRIIEQTESLDPCKRQKEQVQQGEVGASRGTPQGQAQQAHHGDQAKHTEHRPQAIDVSFPCKAPCGQGRVPVRVQRHEQDGAQSQIGAMGLAGREVVWVAGSPGRNFRNVPLAIARLEEGLGPGLGSGLGPGLGSGLGPGLADSGEVKSGTDGEPDRRDVNCPPGISL</sequence>
<proteinExistence type="predicted"/>
<evidence type="ECO:0000313" key="3">
    <source>
        <dbReference type="Proteomes" id="UP000314294"/>
    </source>
</evidence>
<feature type="compositionally biased region" description="Gly residues" evidence="1">
    <location>
        <begin position="204"/>
        <end position="222"/>
    </location>
</feature>
<reference evidence="2 3" key="1">
    <citation type="submission" date="2019-03" db="EMBL/GenBank/DDBJ databases">
        <title>First draft genome of Liparis tanakae, snailfish: a comprehensive survey of snailfish specific genes.</title>
        <authorList>
            <person name="Kim W."/>
            <person name="Song I."/>
            <person name="Jeong J.-H."/>
            <person name="Kim D."/>
            <person name="Kim S."/>
            <person name="Ryu S."/>
            <person name="Song J.Y."/>
            <person name="Lee S.K."/>
        </authorList>
    </citation>
    <scope>NUCLEOTIDE SEQUENCE [LARGE SCALE GENOMIC DNA]</scope>
    <source>
        <tissue evidence="2">Muscle</tissue>
    </source>
</reference>